<dbReference type="AlphaFoldDB" id="A0AAD7DB41"/>
<feature type="compositionally biased region" description="Basic residues" evidence="1">
    <location>
        <begin position="66"/>
        <end position="77"/>
    </location>
</feature>
<sequence>MAVRYRHVRFMYVRRMSPIHVLLQGCILHHSIRAPFSSTPSTPPRPALAASALLPITTLPPADGPRRHKRPRHSMRRTRVDAPHRCRARRAGVLRRTRRRFGAALASVSVSSALELRHSFCGVHQAVYSACEHYLRLPRRELCNGADACRSPRPRACTPFVGPRSYGAARPPDATIFCARLMLGRRANKTIVPLAGSTTSCAYAARASSLHLPSPRANGDEILARRLPDLLGARRIRPSSIITTCAISERPSRRLSSAHV</sequence>
<protein>
    <submittedName>
        <fullName evidence="2">Uncharacterized protein</fullName>
    </submittedName>
</protein>
<dbReference type="PROSITE" id="PS51257">
    <property type="entry name" value="PROKAR_LIPOPROTEIN"/>
    <property type="match status" value="1"/>
</dbReference>
<evidence type="ECO:0000313" key="2">
    <source>
        <dbReference type="EMBL" id="KAJ7686360.1"/>
    </source>
</evidence>
<dbReference type="EMBL" id="JARKIE010000096">
    <property type="protein sequence ID" value="KAJ7686360.1"/>
    <property type="molecule type" value="Genomic_DNA"/>
</dbReference>
<gene>
    <name evidence="2" type="ORF">B0H17DRAFT_716509</name>
</gene>
<dbReference type="Proteomes" id="UP001221757">
    <property type="component" value="Unassembled WGS sequence"/>
</dbReference>
<keyword evidence="3" id="KW-1185">Reference proteome</keyword>
<comment type="caution">
    <text evidence="2">The sequence shown here is derived from an EMBL/GenBank/DDBJ whole genome shotgun (WGS) entry which is preliminary data.</text>
</comment>
<feature type="region of interest" description="Disordered" evidence="1">
    <location>
        <begin position="58"/>
        <end position="81"/>
    </location>
</feature>
<accession>A0AAD7DB41</accession>
<organism evidence="2 3">
    <name type="scientific">Mycena rosella</name>
    <name type="common">Pink bonnet</name>
    <name type="synonym">Agaricus rosellus</name>
    <dbReference type="NCBI Taxonomy" id="1033263"/>
    <lineage>
        <taxon>Eukaryota</taxon>
        <taxon>Fungi</taxon>
        <taxon>Dikarya</taxon>
        <taxon>Basidiomycota</taxon>
        <taxon>Agaricomycotina</taxon>
        <taxon>Agaricomycetes</taxon>
        <taxon>Agaricomycetidae</taxon>
        <taxon>Agaricales</taxon>
        <taxon>Marasmiineae</taxon>
        <taxon>Mycenaceae</taxon>
        <taxon>Mycena</taxon>
    </lineage>
</organism>
<reference evidence="2" key="1">
    <citation type="submission" date="2023-03" db="EMBL/GenBank/DDBJ databases">
        <title>Massive genome expansion in bonnet fungi (Mycena s.s.) driven by repeated elements and novel gene families across ecological guilds.</title>
        <authorList>
            <consortium name="Lawrence Berkeley National Laboratory"/>
            <person name="Harder C.B."/>
            <person name="Miyauchi S."/>
            <person name="Viragh M."/>
            <person name="Kuo A."/>
            <person name="Thoen E."/>
            <person name="Andreopoulos B."/>
            <person name="Lu D."/>
            <person name="Skrede I."/>
            <person name="Drula E."/>
            <person name="Henrissat B."/>
            <person name="Morin E."/>
            <person name="Kohler A."/>
            <person name="Barry K."/>
            <person name="LaButti K."/>
            <person name="Morin E."/>
            <person name="Salamov A."/>
            <person name="Lipzen A."/>
            <person name="Mereny Z."/>
            <person name="Hegedus B."/>
            <person name="Baldrian P."/>
            <person name="Stursova M."/>
            <person name="Weitz H."/>
            <person name="Taylor A."/>
            <person name="Grigoriev I.V."/>
            <person name="Nagy L.G."/>
            <person name="Martin F."/>
            <person name="Kauserud H."/>
        </authorList>
    </citation>
    <scope>NUCLEOTIDE SEQUENCE</scope>
    <source>
        <strain evidence="2">CBHHK067</strain>
    </source>
</reference>
<evidence type="ECO:0000313" key="3">
    <source>
        <dbReference type="Proteomes" id="UP001221757"/>
    </source>
</evidence>
<name>A0AAD7DB41_MYCRO</name>
<evidence type="ECO:0000256" key="1">
    <source>
        <dbReference type="SAM" id="MobiDB-lite"/>
    </source>
</evidence>
<proteinExistence type="predicted"/>